<dbReference type="EMBL" id="JAUJYN010000002">
    <property type="protein sequence ID" value="KAK1278398.1"/>
    <property type="molecule type" value="Genomic_DNA"/>
</dbReference>
<dbReference type="Pfam" id="PF00240">
    <property type="entry name" value="ubiquitin"/>
    <property type="match status" value="1"/>
</dbReference>
<keyword evidence="3" id="KW-1185">Reference proteome</keyword>
<dbReference type="InterPro" id="IPR000626">
    <property type="entry name" value="Ubiquitin-like_dom"/>
</dbReference>
<accession>A0AAV9BNR6</accession>
<name>A0AAV9BNR6_ACOGR</name>
<organism evidence="2 3">
    <name type="scientific">Acorus gramineus</name>
    <name type="common">Dwarf sweet flag</name>
    <dbReference type="NCBI Taxonomy" id="55184"/>
    <lineage>
        <taxon>Eukaryota</taxon>
        <taxon>Viridiplantae</taxon>
        <taxon>Streptophyta</taxon>
        <taxon>Embryophyta</taxon>
        <taxon>Tracheophyta</taxon>
        <taxon>Spermatophyta</taxon>
        <taxon>Magnoliopsida</taxon>
        <taxon>Liliopsida</taxon>
        <taxon>Acoraceae</taxon>
        <taxon>Acorus</taxon>
    </lineage>
</organism>
<evidence type="ECO:0000313" key="2">
    <source>
        <dbReference type="EMBL" id="KAK1278398.1"/>
    </source>
</evidence>
<evidence type="ECO:0000313" key="3">
    <source>
        <dbReference type="Proteomes" id="UP001179952"/>
    </source>
</evidence>
<dbReference type="Gene3D" id="3.10.20.90">
    <property type="entry name" value="Phosphatidylinositol 3-kinase Catalytic Subunit, Chain A, domain 1"/>
    <property type="match status" value="1"/>
</dbReference>
<reference evidence="2" key="1">
    <citation type="journal article" date="2023" name="Nat. Commun.">
        <title>Diploid and tetraploid genomes of Acorus and the evolution of monocots.</title>
        <authorList>
            <person name="Ma L."/>
            <person name="Liu K.W."/>
            <person name="Li Z."/>
            <person name="Hsiao Y.Y."/>
            <person name="Qi Y."/>
            <person name="Fu T."/>
            <person name="Tang G.D."/>
            <person name="Zhang D."/>
            <person name="Sun W.H."/>
            <person name="Liu D.K."/>
            <person name="Li Y."/>
            <person name="Chen G.Z."/>
            <person name="Liu X.D."/>
            <person name="Liao X.Y."/>
            <person name="Jiang Y.T."/>
            <person name="Yu X."/>
            <person name="Hao Y."/>
            <person name="Huang J."/>
            <person name="Zhao X.W."/>
            <person name="Ke S."/>
            <person name="Chen Y.Y."/>
            <person name="Wu W.L."/>
            <person name="Hsu J.L."/>
            <person name="Lin Y.F."/>
            <person name="Huang M.D."/>
            <person name="Li C.Y."/>
            <person name="Huang L."/>
            <person name="Wang Z.W."/>
            <person name="Zhao X."/>
            <person name="Zhong W.Y."/>
            <person name="Peng D.H."/>
            <person name="Ahmad S."/>
            <person name="Lan S."/>
            <person name="Zhang J.S."/>
            <person name="Tsai W.C."/>
            <person name="Van de Peer Y."/>
            <person name="Liu Z.J."/>
        </authorList>
    </citation>
    <scope>NUCLEOTIDE SEQUENCE</scope>
    <source>
        <strain evidence="2">SCP</strain>
    </source>
</reference>
<dbReference type="AlphaFoldDB" id="A0AAV9BNR6"/>
<reference evidence="2" key="2">
    <citation type="submission" date="2023-06" db="EMBL/GenBank/DDBJ databases">
        <authorList>
            <person name="Ma L."/>
            <person name="Liu K.-W."/>
            <person name="Li Z."/>
            <person name="Hsiao Y.-Y."/>
            <person name="Qi Y."/>
            <person name="Fu T."/>
            <person name="Tang G."/>
            <person name="Zhang D."/>
            <person name="Sun W.-H."/>
            <person name="Liu D.-K."/>
            <person name="Li Y."/>
            <person name="Chen G.-Z."/>
            <person name="Liu X.-D."/>
            <person name="Liao X.-Y."/>
            <person name="Jiang Y.-T."/>
            <person name="Yu X."/>
            <person name="Hao Y."/>
            <person name="Huang J."/>
            <person name="Zhao X.-W."/>
            <person name="Ke S."/>
            <person name="Chen Y.-Y."/>
            <person name="Wu W.-L."/>
            <person name="Hsu J.-L."/>
            <person name="Lin Y.-F."/>
            <person name="Huang M.-D."/>
            <person name="Li C.-Y."/>
            <person name="Huang L."/>
            <person name="Wang Z.-W."/>
            <person name="Zhao X."/>
            <person name="Zhong W.-Y."/>
            <person name="Peng D.-H."/>
            <person name="Ahmad S."/>
            <person name="Lan S."/>
            <person name="Zhang J.-S."/>
            <person name="Tsai W.-C."/>
            <person name="Van De Peer Y."/>
            <person name="Liu Z.-J."/>
        </authorList>
    </citation>
    <scope>NUCLEOTIDE SEQUENCE</scope>
    <source>
        <strain evidence="2">SCP</strain>
        <tissue evidence="2">Leaves</tissue>
    </source>
</reference>
<evidence type="ECO:0000259" key="1">
    <source>
        <dbReference type="PROSITE" id="PS50053"/>
    </source>
</evidence>
<sequence>MRLIYAGKQLADDKTAKDYNIEGGSVLHLVLALRGIAYSPPNKSLSPSREGLMTVVGGLIAYDETADADLLSAVRSKKLGSNGGQKKPLVHPLNQVNPFMPACFRRISGRLSTQWGVNIQESQLSQEIGGLGVEHDSSDEEECEKRGSWDAIFSLATLETTIFIVNKGMAKDIPSSSIIPFEQEAVEVEIFEPKVEQDDVEEEDTCRLVESKIDEDSLKGPFLRVQKQKKFWLIIDTT</sequence>
<dbReference type="PROSITE" id="PS50053">
    <property type="entry name" value="UBIQUITIN_2"/>
    <property type="match status" value="1"/>
</dbReference>
<dbReference type="Proteomes" id="UP001179952">
    <property type="component" value="Unassembled WGS sequence"/>
</dbReference>
<gene>
    <name evidence="2" type="ORF">QJS04_geneDACA023078</name>
</gene>
<protein>
    <submittedName>
        <fullName evidence="2">Ubiquitin-NEDD8-like protein RUB1</fullName>
    </submittedName>
</protein>
<comment type="caution">
    <text evidence="2">The sequence shown here is derived from an EMBL/GenBank/DDBJ whole genome shotgun (WGS) entry which is preliminary data.</text>
</comment>
<proteinExistence type="predicted"/>
<feature type="domain" description="Ubiquitin-like" evidence="1">
    <location>
        <begin position="1"/>
        <end position="35"/>
    </location>
</feature>
<dbReference type="InterPro" id="IPR029071">
    <property type="entry name" value="Ubiquitin-like_domsf"/>
</dbReference>
<dbReference type="SUPFAM" id="SSF54236">
    <property type="entry name" value="Ubiquitin-like"/>
    <property type="match status" value="1"/>
</dbReference>